<gene>
    <name evidence="2" type="ORF">CesoFtcFv8_021669</name>
</gene>
<evidence type="ECO:0000313" key="3">
    <source>
        <dbReference type="Proteomes" id="UP001335648"/>
    </source>
</evidence>
<protein>
    <submittedName>
        <fullName evidence="2">Uncharacterized protein</fullName>
    </submittedName>
</protein>
<name>A0AAN8B8Y5_9TELE</name>
<accession>A0AAN8B8Y5</accession>
<evidence type="ECO:0000256" key="1">
    <source>
        <dbReference type="SAM" id="MobiDB-lite"/>
    </source>
</evidence>
<dbReference type="AlphaFoldDB" id="A0AAN8B8Y5"/>
<evidence type="ECO:0000313" key="2">
    <source>
        <dbReference type="EMBL" id="KAK5880798.1"/>
    </source>
</evidence>
<sequence length="70" mass="7083">MSRGCLIVAAPESDPHPSEEASSLATPALGSAEQGEVDQVPGGSPDREEVTAGSGGTGVICQREEDRSES</sequence>
<feature type="region of interest" description="Disordered" evidence="1">
    <location>
        <begin position="1"/>
        <end position="70"/>
    </location>
</feature>
<reference evidence="2 3" key="1">
    <citation type="journal article" date="2023" name="Mol. Biol. Evol.">
        <title>Genomics of Secondarily Temperate Adaptation in the Only Non-Antarctic Icefish.</title>
        <authorList>
            <person name="Rivera-Colon A.G."/>
            <person name="Rayamajhi N."/>
            <person name="Minhas B.F."/>
            <person name="Madrigal G."/>
            <person name="Bilyk K.T."/>
            <person name="Yoon V."/>
            <person name="Hune M."/>
            <person name="Gregory S."/>
            <person name="Cheng C.H.C."/>
            <person name="Catchen J.M."/>
        </authorList>
    </citation>
    <scope>NUCLEOTIDE SEQUENCE [LARGE SCALE GENOMIC DNA]</scope>
    <source>
        <strain evidence="2">JC2023a</strain>
    </source>
</reference>
<organism evidence="2 3">
    <name type="scientific">Champsocephalus esox</name>
    <name type="common">pike icefish</name>
    <dbReference type="NCBI Taxonomy" id="159716"/>
    <lineage>
        <taxon>Eukaryota</taxon>
        <taxon>Metazoa</taxon>
        <taxon>Chordata</taxon>
        <taxon>Craniata</taxon>
        <taxon>Vertebrata</taxon>
        <taxon>Euteleostomi</taxon>
        <taxon>Actinopterygii</taxon>
        <taxon>Neopterygii</taxon>
        <taxon>Teleostei</taxon>
        <taxon>Neoteleostei</taxon>
        <taxon>Acanthomorphata</taxon>
        <taxon>Eupercaria</taxon>
        <taxon>Perciformes</taxon>
        <taxon>Notothenioidei</taxon>
        <taxon>Channichthyidae</taxon>
        <taxon>Champsocephalus</taxon>
    </lineage>
</organism>
<dbReference type="EMBL" id="JAULUE010002063">
    <property type="protein sequence ID" value="KAK5880798.1"/>
    <property type="molecule type" value="Genomic_DNA"/>
</dbReference>
<dbReference type="Proteomes" id="UP001335648">
    <property type="component" value="Unassembled WGS sequence"/>
</dbReference>
<proteinExistence type="predicted"/>
<comment type="caution">
    <text evidence="2">The sequence shown here is derived from an EMBL/GenBank/DDBJ whole genome shotgun (WGS) entry which is preliminary data.</text>
</comment>
<keyword evidence="3" id="KW-1185">Reference proteome</keyword>